<accession>A0ABR7YFW9</accession>
<keyword evidence="2" id="KW-1185">Reference proteome</keyword>
<dbReference type="Proteomes" id="UP000651271">
    <property type="component" value="Unassembled WGS sequence"/>
</dbReference>
<organism evidence="1 2">
    <name type="scientific">Sphingobacterium litopenaei</name>
    <dbReference type="NCBI Taxonomy" id="2763500"/>
    <lineage>
        <taxon>Bacteria</taxon>
        <taxon>Pseudomonadati</taxon>
        <taxon>Bacteroidota</taxon>
        <taxon>Sphingobacteriia</taxon>
        <taxon>Sphingobacteriales</taxon>
        <taxon>Sphingobacteriaceae</taxon>
        <taxon>Sphingobacterium</taxon>
    </lineage>
</organism>
<evidence type="ECO:0000313" key="1">
    <source>
        <dbReference type="EMBL" id="MBD1430176.1"/>
    </source>
</evidence>
<reference evidence="1 2" key="1">
    <citation type="submission" date="2020-08" db="EMBL/GenBank/DDBJ databases">
        <title>Sphingobacterium sp. DN04309 isolated from aquaculture water.</title>
        <authorList>
            <person name="Zhang M."/>
        </authorList>
    </citation>
    <scope>NUCLEOTIDE SEQUENCE [LARGE SCALE GENOMIC DNA]</scope>
    <source>
        <strain evidence="1 2">DN04309</strain>
    </source>
</reference>
<sequence length="94" mass="10693">MSSHEKRERMLSLVVDWKTSGLTQKAFCKLHCINVVTLGYWVSKVSEQESDSRGFIEMTSAPTLKSNEVEIIYPSGIRLKVSDDLSLISQLIRF</sequence>
<gene>
    <name evidence="1" type="ORF">H8B04_11470</name>
</gene>
<dbReference type="RefSeq" id="WP_190302438.1">
    <property type="nucleotide sequence ID" value="NZ_JACOIJ010000022.1"/>
</dbReference>
<name>A0ABR7YFW9_9SPHI</name>
<dbReference type="EMBL" id="JACOIJ010000022">
    <property type="protein sequence ID" value="MBD1430176.1"/>
    <property type="molecule type" value="Genomic_DNA"/>
</dbReference>
<protein>
    <submittedName>
        <fullName evidence="1">IS66 family insertion sequence element accessory protein TnpB</fullName>
    </submittedName>
</protein>
<dbReference type="NCBIfam" id="NF047593">
    <property type="entry name" value="IS66_ISAeme5_TnpA"/>
    <property type="match status" value="1"/>
</dbReference>
<evidence type="ECO:0000313" key="2">
    <source>
        <dbReference type="Proteomes" id="UP000651271"/>
    </source>
</evidence>
<proteinExistence type="predicted"/>
<comment type="caution">
    <text evidence="1">The sequence shown here is derived from an EMBL/GenBank/DDBJ whole genome shotgun (WGS) entry which is preliminary data.</text>
</comment>